<dbReference type="InterPro" id="IPR027417">
    <property type="entry name" value="P-loop_NTPase"/>
</dbReference>
<dbReference type="EMBL" id="ABEU02000007">
    <property type="status" value="NOT_ANNOTATED_CDS"/>
    <property type="molecule type" value="Genomic_DNA"/>
</dbReference>
<dbReference type="InterPro" id="IPR045063">
    <property type="entry name" value="Dynamin_N"/>
</dbReference>
<keyword evidence="1" id="KW-0547">Nucleotide-binding</keyword>
<dbReference type="SUPFAM" id="SSF52540">
    <property type="entry name" value="P-loop containing nucleoside triphosphate hydrolases"/>
    <property type="match status" value="1"/>
</dbReference>
<dbReference type="PROSITE" id="PS51718">
    <property type="entry name" value="G_DYNAMIN_2"/>
    <property type="match status" value="1"/>
</dbReference>
<dbReference type="PANTHER" id="PTHR11566">
    <property type="entry name" value="DYNAMIN"/>
    <property type="match status" value="1"/>
</dbReference>
<dbReference type="GO" id="GO:0016020">
    <property type="term" value="C:membrane"/>
    <property type="evidence" value="ECO:0000318"/>
    <property type="project" value="GO_Central"/>
</dbReference>
<reference evidence="4" key="3">
    <citation type="submission" date="2020-12" db="UniProtKB">
        <authorList>
            <consortium name="EnsemblPlants"/>
        </authorList>
    </citation>
    <scope>IDENTIFICATION</scope>
</reference>
<evidence type="ECO:0000259" key="3">
    <source>
        <dbReference type="PROSITE" id="PS51718"/>
    </source>
</evidence>
<dbReference type="InterPro" id="IPR030381">
    <property type="entry name" value="G_DYNAMIN_dom"/>
</dbReference>
<accession>A0A7I4E584</accession>
<dbReference type="Pfam" id="PF01031">
    <property type="entry name" value="Dynamin_M"/>
    <property type="match status" value="2"/>
</dbReference>
<protein>
    <recommendedName>
        <fullName evidence="3">Dynamin-type G domain-containing protein</fullName>
    </recommendedName>
</protein>
<dbReference type="GO" id="GO:0005737">
    <property type="term" value="C:cytoplasm"/>
    <property type="evidence" value="ECO:0000318"/>
    <property type="project" value="GO_Central"/>
</dbReference>
<reference evidence="4 5" key="2">
    <citation type="journal article" date="2018" name="Plant J.">
        <title>The Physcomitrella patens chromosome-scale assembly reveals moss genome structure and evolution.</title>
        <authorList>
            <person name="Lang D."/>
            <person name="Ullrich K.K."/>
            <person name="Murat F."/>
            <person name="Fuchs J."/>
            <person name="Jenkins J."/>
            <person name="Haas F.B."/>
            <person name="Piednoel M."/>
            <person name="Gundlach H."/>
            <person name="Van Bel M."/>
            <person name="Meyberg R."/>
            <person name="Vives C."/>
            <person name="Morata J."/>
            <person name="Symeonidi A."/>
            <person name="Hiss M."/>
            <person name="Muchero W."/>
            <person name="Kamisugi Y."/>
            <person name="Saleh O."/>
            <person name="Blanc G."/>
            <person name="Decker E.L."/>
            <person name="van Gessel N."/>
            <person name="Grimwood J."/>
            <person name="Hayes R.D."/>
            <person name="Graham S.W."/>
            <person name="Gunter L.E."/>
            <person name="McDaniel S.F."/>
            <person name="Hoernstein S.N.W."/>
            <person name="Larsson A."/>
            <person name="Li F.W."/>
            <person name="Perroud P.F."/>
            <person name="Phillips J."/>
            <person name="Ranjan P."/>
            <person name="Rokshar D.S."/>
            <person name="Rothfels C.J."/>
            <person name="Schneider L."/>
            <person name="Shu S."/>
            <person name="Stevenson D.W."/>
            <person name="Thummler F."/>
            <person name="Tillich M."/>
            <person name="Villarreal Aguilar J.C."/>
            <person name="Widiez T."/>
            <person name="Wong G.K."/>
            <person name="Wymore A."/>
            <person name="Zhang Y."/>
            <person name="Zimmer A.D."/>
            <person name="Quatrano R.S."/>
            <person name="Mayer K.F.X."/>
            <person name="Goodstein D."/>
            <person name="Casacuberta J.M."/>
            <person name="Vandepoele K."/>
            <person name="Reski R."/>
            <person name="Cuming A.C."/>
            <person name="Tuskan G.A."/>
            <person name="Maumus F."/>
            <person name="Salse J."/>
            <person name="Schmutz J."/>
            <person name="Rensing S.A."/>
        </authorList>
    </citation>
    <scope>NUCLEOTIDE SEQUENCE [LARGE SCALE GENOMIC DNA]</scope>
    <source>
        <strain evidence="4 5">cv. Gransden 2004</strain>
    </source>
</reference>
<dbReference type="InterPro" id="IPR001401">
    <property type="entry name" value="Dynamin_GTPase"/>
</dbReference>
<dbReference type="PANTHER" id="PTHR11566:SF173">
    <property type="entry name" value="DYNAMIN-RELATED PROTEIN 4C"/>
    <property type="match status" value="1"/>
</dbReference>
<reference evidence="4 5" key="1">
    <citation type="journal article" date="2008" name="Science">
        <title>The Physcomitrella genome reveals evolutionary insights into the conquest of land by plants.</title>
        <authorList>
            <person name="Rensing S."/>
            <person name="Lang D."/>
            <person name="Zimmer A."/>
            <person name="Terry A."/>
            <person name="Salamov A."/>
            <person name="Shapiro H."/>
            <person name="Nishiyama T."/>
            <person name="Perroud P.-F."/>
            <person name="Lindquist E."/>
            <person name="Kamisugi Y."/>
            <person name="Tanahashi T."/>
            <person name="Sakakibara K."/>
            <person name="Fujita T."/>
            <person name="Oishi K."/>
            <person name="Shin-I T."/>
            <person name="Kuroki Y."/>
            <person name="Toyoda A."/>
            <person name="Suzuki Y."/>
            <person name="Hashimoto A."/>
            <person name="Yamaguchi K."/>
            <person name="Sugano A."/>
            <person name="Kohara Y."/>
            <person name="Fujiyama A."/>
            <person name="Anterola A."/>
            <person name="Aoki S."/>
            <person name="Ashton N."/>
            <person name="Barbazuk W.B."/>
            <person name="Barker E."/>
            <person name="Bennetzen J."/>
            <person name="Bezanilla M."/>
            <person name="Blankenship R."/>
            <person name="Cho S.H."/>
            <person name="Dutcher S."/>
            <person name="Estelle M."/>
            <person name="Fawcett J.A."/>
            <person name="Gundlach H."/>
            <person name="Hanada K."/>
            <person name="Heyl A."/>
            <person name="Hicks K.A."/>
            <person name="Hugh J."/>
            <person name="Lohr M."/>
            <person name="Mayer K."/>
            <person name="Melkozernov A."/>
            <person name="Murata T."/>
            <person name="Nelson D."/>
            <person name="Pils B."/>
            <person name="Prigge M."/>
            <person name="Reiss B."/>
            <person name="Renner T."/>
            <person name="Rombauts S."/>
            <person name="Rushton P."/>
            <person name="Sanderfoot A."/>
            <person name="Schween G."/>
            <person name="Shiu S.-H."/>
            <person name="Stueber K."/>
            <person name="Theodoulou F.L."/>
            <person name="Tu H."/>
            <person name="Van de Peer Y."/>
            <person name="Verrier P.J."/>
            <person name="Waters E."/>
            <person name="Wood A."/>
            <person name="Yang L."/>
            <person name="Cove D."/>
            <person name="Cuming A."/>
            <person name="Hasebe M."/>
            <person name="Lucas S."/>
            <person name="Mishler D.B."/>
            <person name="Reski R."/>
            <person name="Grigoriev I."/>
            <person name="Quatrano R.S."/>
            <person name="Boore J.L."/>
        </authorList>
    </citation>
    <scope>NUCLEOTIDE SEQUENCE [LARGE SCALE GENOMIC DNA]</scope>
    <source>
        <strain evidence="4 5">cv. Gransden 2004</strain>
    </source>
</reference>
<dbReference type="CDD" id="cd08771">
    <property type="entry name" value="DLP_1"/>
    <property type="match status" value="1"/>
</dbReference>
<evidence type="ECO:0000256" key="1">
    <source>
        <dbReference type="ARBA" id="ARBA00022741"/>
    </source>
</evidence>
<dbReference type="SMART" id="SM00053">
    <property type="entry name" value="DYNc"/>
    <property type="match status" value="1"/>
</dbReference>
<dbReference type="Pfam" id="PF00350">
    <property type="entry name" value="Dynamin_N"/>
    <property type="match status" value="1"/>
</dbReference>
<evidence type="ECO:0000313" key="4">
    <source>
        <dbReference type="EnsemblPlants" id="Pp3c7_15940V3.2"/>
    </source>
</evidence>
<dbReference type="GO" id="GO:0008017">
    <property type="term" value="F:microtubule binding"/>
    <property type="evidence" value="ECO:0000318"/>
    <property type="project" value="GO_Central"/>
</dbReference>
<sequence length="746" mass="83809">MLLIESFIVNSDCSDMMNVLHISDLEGNWIIAHWINKRGSLYDIVKNKERRSNTITLRNRGGGSAKENLEIATSLTVSELSLQEICSHKPLAADSPKSTDQFNSDAAFLPVSYRLGENTSRERVPDDEQGGRSTCVLSLLMFRFGIAKPGRRNGSLRELCTSQLDGHCVAFDASFLRRFAVLCADFILPPRFRSVIVLERRSLFFTMSYRDPLLLIQWAIIQFPSKSDICRTFIMSEQSELTMNDSINNMLVVSSGSNLNPIESYDPEALRNSFHSEIRPILDVLDKLRTQGITEENVNIPTIVVVGDQSSGKSSVLESLAGITLPRGQGIATGVPLILRLQSCLSEQNSKILMEYGSVKEMRINSEDDIEAAINAATDDLAGSNKNIRNTPISLHIRKPDAPDLPMVDLPGITHVLVHGQLENIYEEVRDMIMRYIKPEESIILNVLPAEVDFSTCESIRLSQTVDKKGVRTLAVVTKVDKAPEGLFKKVTSDAVGIGLGYVCVRNRTPADDSIAVARCRELELFNDHPDLRNIDRSMVGIPTLARRLVKIQSDMKRRQEMSNVPRSIDSVNEAVAVFLRLQNEMLNMLTQVVRDGDFSLVPDDCTLHYTARLHEEFTKFAEDLGKSGLRLSQPSKTDEIRQMFSEHQGVALPDFLPHTVLHQLVKKQIDSITQTCIFLVDRVFKYAAEVVLHVQSLIFEVYPHLRDKHHKLAIQVLNETKMTTVEFVERMLAKERTVIFTTNAS</sequence>
<feature type="domain" description="Dynamin-type G" evidence="3">
    <location>
        <begin position="297"/>
        <end position="566"/>
    </location>
</feature>
<dbReference type="AlphaFoldDB" id="A0A7I4E584"/>
<evidence type="ECO:0000256" key="2">
    <source>
        <dbReference type="ARBA" id="ARBA00023134"/>
    </source>
</evidence>
<dbReference type="Gene3D" id="1.20.120.1240">
    <property type="entry name" value="Dynamin, middle domain"/>
    <property type="match status" value="1"/>
</dbReference>
<dbReference type="FunCoup" id="A0A7I4E584">
    <property type="interactions" value="32"/>
</dbReference>
<dbReference type="GO" id="GO:0005525">
    <property type="term" value="F:GTP binding"/>
    <property type="evidence" value="ECO:0007669"/>
    <property type="project" value="InterPro"/>
</dbReference>
<proteinExistence type="predicted"/>
<dbReference type="Proteomes" id="UP000006727">
    <property type="component" value="Chromosome 7"/>
</dbReference>
<keyword evidence="5" id="KW-1185">Reference proteome</keyword>
<dbReference type="EnsemblPlants" id="Pp3c7_15940V3.2">
    <property type="protein sequence ID" value="Pp3c7_15940V3.2"/>
    <property type="gene ID" value="Pp3c7_15940"/>
</dbReference>
<dbReference type="InterPro" id="IPR000375">
    <property type="entry name" value="Dynamin_stalk"/>
</dbReference>
<keyword evidence="2" id="KW-0342">GTP-binding</keyword>
<organism evidence="4 5">
    <name type="scientific">Physcomitrium patens</name>
    <name type="common">Spreading-leaved earth moss</name>
    <name type="synonym">Physcomitrella patens</name>
    <dbReference type="NCBI Taxonomy" id="3218"/>
    <lineage>
        <taxon>Eukaryota</taxon>
        <taxon>Viridiplantae</taxon>
        <taxon>Streptophyta</taxon>
        <taxon>Embryophyta</taxon>
        <taxon>Bryophyta</taxon>
        <taxon>Bryophytina</taxon>
        <taxon>Bryopsida</taxon>
        <taxon>Funariidae</taxon>
        <taxon>Funariales</taxon>
        <taxon>Funariaceae</taxon>
        <taxon>Physcomitrium</taxon>
    </lineage>
</organism>
<dbReference type="PRINTS" id="PR00195">
    <property type="entry name" value="DYNAMIN"/>
</dbReference>
<name>A0A7I4E584_PHYPA</name>
<dbReference type="InParanoid" id="A0A7I4E584"/>
<dbReference type="GO" id="GO:0005874">
    <property type="term" value="C:microtubule"/>
    <property type="evidence" value="ECO:0000318"/>
    <property type="project" value="GO_Central"/>
</dbReference>
<evidence type="ECO:0000313" key="5">
    <source>
        <dbReference type="Proteomes" id="UP000006727"/>
    </source>
</evidence>
<dbReference type="Gramene" id="Pp3c7_15940V3.2">
    <property type="protein sequence ID" value="Pp3c7_15940V3.2"/>
    <property type="gene ID" value="Pp3c7_15940"/>
</dbReference>
<dbReference type="GO" id="GO:0003924">
    <property type="term" value="F:GTPase activity"/>
    <property type="evidence" value="ECO:0000318"/>
    <property type="project" value="GO_Central"/>
</dbReference>
<dbReference type="Gene3D" id="3.40.50.300">
    <property type="entry name" value="P-loop containing nucleotide triphosphate hydrolases"/>
    <property type="match status" value="1"/>
</dbReference>
<dbReference type="InterPro" id="IPR022812">
    <property type="entry name" value="Dynamin"/>
</dbReference>